<dbReference type="GO" id="GO:0006310">
    <property type="term" value="P:DNA recombination"/>
    <property type="evidence" value="ECO:0007669"/>
    <property type="project" value="InterPro"/>
</dbReference>
<evidence type="ECO:0000259" key="9">
    <source>
        <dbReference type="PROSITE" id="PS50064"/>
    </source>
</evidence>
<dbReference type="Gene3D" id="1.10.3260.10">
    <property type="entry name" value="DNA ligase, ATP-dependent, N-terminal domain"/>
    <property type="match status" value="1"/>
</dbReference>
<comment type="similarity">
    <text evidence="2">Belongs to the ATP-dependent DNA ligase family.</text>
</comment>
<evidence type="ECO:0000256" key="8">
    <source>
        <dbReference type="SAM" id="MobiDB-lite"/>
    </source>
</evidence>
<keyword evidence="6" id="KW-0862">Zinc</keyword>
<evidence type="ECO:0000256" key="7">
    <source>
        <dbReference type="ARBA" id="ARBA00023242"/>
    </source>
</evidence>
<dbReference type="InterPro" id="IPR050191">
    <property type="entry name" value="ATP-dep_DNA_ligase"/>
</dbReference>
<dbReference type="GO" id="GO:0006273">
    <property type="term" value="P:lagging strand elongation"/>
    <property type="evidence" value="ECO:0007669"/>
    <property type="project" value="TreeGrafter"/>
</dbReference>
<dbReference type="PROSITE" id="PS50064">
    <property type="entry name" value="ZF_PARP_2"/>
    <property type="match status" value="1"/>
</dbReference>
<comment type="subcellular location">
    <subcellularLocation>
        <location evidence="1">Nucleus</location>
    </subcellularLocation>
</comment>
<dbReference type="Gene3D" id="3.30.1740.10">
    <property type="entry name" value="Zinc finger, PARP-type"/>
    <property type="match status" value="1"/>
</dbReference>
<dbReference type="EMBL" id="CAJNOU010000825">
    <property type="protein sequence ID" value="CAF1096529.1"/>
    <property type="molecule type" value="Genomic_DNA"/>
</dbReference>
<feature type="region of interest" description="Disordered" evidence="8">
    <location>
        <begin position="99"/>
        <end position="132"/>
    </location>
</feature>
<dbReference type="SMART" id="SM01336">
    <property type="entry name" value="zf-PARP"/>
    <property type="match status" value="1"/>
</dbReference>
<evidence type="ECO:0000256" key="5">
    <source>
        <dbReference type="ARBA" id="ARBA00022771"/>
    </source>
</evidence>
<feature type="domain" description="PARP-type" evidence="9">
    <location>
        <begin position="6"/>
        <end position="97"/>
    </location>
</feature>
<evidence type="ECO:0000313" key="10">
    <source>
        <dbReference type="EMBL" id="CAF1083512.1"/>
    </source>
</evidence>
<reference evidence="10" key="1">
    <citation type="submission" date="2021-02" db="EMBL/GenBank/DDBJ databases">
        <authorList>
            <person name="Nowell W R."/>
        </authorList>
    </citation>
    <scope>NUCLEOTIDE SEQUENCE</scope>
</reference>
<dbReference type="Pfam" id="PF00645">
    <property type="entry name" value="zf-PARP"/>
    <property type="match status" value="1"/>
</dbReference>
<sequence length="297" mass="33573">MGKNRYLVDYAKLGTSACKKCKAKIGKGEIRIAKLTPSPFSEGDMMKIYHHVQCIFYSFLHARATTKIIESSTDLDGWLNISPFDRDIILEQIKHVQEAKANKTTTTTTKSPTKKTNKTTSASSANDDDDDNEITINNDDIKIIDKKKSIEEKEDTIDTIPTTTDRVHIPINDDPKHPDNSFRQFRGLCTKIAETNVHLAKTFIVEQFITYGSDDESYKGNLSLLFHLLLPSKGYKSIIYNLKSKQLCKLFSIIFHENVSAMIQKCEECGDVAETISEFYSSTTHIKPPPKNNVIKL</sequence>
<evidence type="ECO:0000256" key="6">
    <source>
        <dbReference type="ARBA" id="ARBA00022833"/>
    </source>
</evidence>
<evidence type="ECO:0000313" key="11">
    <source>
        <dbReference type="EMBL" id="CAF1096529.1"/>
    </source>
</evidence>
<organism evidence="10 14">
    <name type="scientific">Rotaria sordida</name>
    <dbReference type="NCBI Taxonomy" id="392033"/>
    <lineage>
        <taxon>Eukaryota</taxon>
        <taxon>Metazoa</taxon>
        <taxon>Spiralia</taxon>
        <taxon>Gnathifera</taxon>
        <taxon>Rotifera</taxon>
        <taxon>Eurotatoria</taxon>
        <taxon>Bdelloidea</taxon>
        <taxon>Philodinida</taxon>
        <taxon>Philodinidae</taxon>
        <taxon>Rotaria</taxon>
    </lineage>
</organism>
<dbReference type="GO" id="GO:0003910">
    <property type="term" value="F:DNA ligase (ATP) activity"/>
    <property type="evidence" value="ECO:0007669"/>
    <property type="project" value="InterPro"/>
</dbReference>
<dbReference type="EMBL" id="CAJOAX010004478">
    <property type="protein sequence ID" value="CAF3907812.1"/>
    <property type="molecule type" value="Genomic_DNA"/>
</dbReference>
<gene>
    <name evidence="13" type="ORF">FNK824_LOCUS25112</name>
    <name evidence="12" type="ORF">OTI717_LOCUS24134</name>
    <name evidence="10" type="ORF">RFH988_LOCUS18423</name>
    <name evidence="11" type="ORF">SEV965_LOCUS15644</name>
</gene>
<dbReference type="InterPro" id="IPR036957">
    <property type="entry name" value="Znf_PARP_sf"/>
</dbReference>
<dbReference type="Pfam" id="PF04675">
    <property type="entry name" value="DNA_ligase_A_N"/>
    <property type="match status" value="1"/>
</dbReference>
<dbReference type="Proteomes" id="UP000663882">
    <property type="component" value="Unassembled WGS sequence"/>
</dbReference>
<proteinExistence type="inferred from homology"/>
<keyword evidence="3" id="KW-0436">Ligase</keyword>
<dbReference type="Proteomes" id="UP000663823">
    <property type="component" value="Unassembled WGS sequence"/>
</dbReference>
<dbReference type="GO" id="GO:0003677">
    <property type="term" value="F:DNA binding"/>
    <property type="evidence" value="ECO:0007669"/>
    <property type="project" value="InterPro"/>
</dbReference>
<evidence type="ECO:0000313" key="13">
    <source>
        <dbReference type="EMBL" id="CAF3985626.1"/>
    </source>
</evidence>
<dbReference type="Proteomes" id="UP000663874">
    <property type="component" value="Unassembled WGS sequence"/>
</dbReference>
<accession>A0A814MRP2</accession>
<keyword evidence="7" id="KW-0539">Nucleus</keyword>
<dbReference type="PANTHER" id="PTHR45674:SF9">
    <property type="entry name" value="DNA LIGASE 3"/>
    <property type="match status" value="1"/>
</dbReference>
<dbReference type="InterPro" id="IPR001510">
    <property type="entry name" value="Znf_PARP"/>
</dbReference>
<dbReference type="PANTHER" id="PTHR45674">
    <property type="entry name" value="DNA LIGASE 1/3 FAMILY MEMBER"/>
    <property type="match status" value="1"/>
</dbReference>
<evidence type="ECO:0000256" key="4">
    <source>
        <dbReference type="ARBA" id="ARBA00022723"/>
    </source>
</evidence>
<dbReference type="InterPro" id="IPR012308">
    <property type="entry name" value="DNA_ligase_ATP-dep_N"/>
</dbReference>
<dbReference type="EMBL" id="CAJOBE010005799">
    <property type="protein sequence ID" value="CAF3985626.1"/>
    <property type="molecule type" value="Genomic_DNA"/>
</dbReference>
<dbReference type="Proteomes" id="UP000663889">
    <property type="component" value="Unassembled WGS sequence"/>
</dbReference>
<name>A0A814MRP2_9BILA</name>
<dbReference type="OrthoDB" id="206088at2759"/>
<evidence type="ECO:0000256" key="2">
    <source>
        <dbReference type="ARBA" id="ARBA00007572"/>
    </source>
</evidence>
<keyword evidence="4" id="KW-0479">Metal-binding</keyword>
<dbReference type="SUPFAM" id="SSF57716">
    <property type="entry name" value="Glucocorticoid receptor-like (DNA-binding domain)"/>
    <property type="match status" value="1"/>
</dbReference>
<comment type="caution">
    <text evidence="10">The sequence shown here is derived from an EMBL/GenBank/DDBJ whole genome shotgun (WGS) entry which is preliminary data.</text>
</comment>
<evidence type="ECO:0000256" key="3">
    <source>
        <dbReference type="ARBA" id="ARBA00022598"/>
    </source>
</evidence>
<dbReference type="GO" id="GO:0006302">
    <property type="term" value="P:double-strand break repair"/>
    <property type="evidence" value="ECO:0007669"/>
    <property type="project" value="TreeGrafter"/>
</dbReference>
<dbReference type="AlphaFoldDB" id="A0A814MRP2"/>
<feature type="compositionally biased region" description="Low complexity" evidence="8">
    <location>
        <begin position="102"/>
        <end position="111"/>
    </location>
</feature>
<evidence type="ECO:0000256" key="1">
    <source>
        <dbReference type="ARBA" id="ARBA00004123"/>
    </source>
</evidence>
<dbReference type="GO" id="GO:0070421">
    <property type="term" value="C:DNA ligase III-XRCC1 complex"/>
    <property type="evidence" value="ECO:0007669"/>
    <property type="project" value="TreeGrafter"/>
</dbReference>
<dbReference type="InterPro" id="IPR036599">
    <property type="entry name" value="DNA_ligase_N_sf"/>
</dbReference>
<evidence type="ECO:0000313" key="12">
    <source>
        <dbReference type="EMBL" id="CAF3907812.1"/>
    </source>
</evidence>
<evidence type="ECO:0000313" key="14">
    <source>
        <dbReference type="Proteomes" id="UP000663882"/>
    </source>
</evidence>
<dbReference type="GO" id="GO:0008270">
    <property type="term" value="F:zinc ion binding"/>
    <property type="evidence" value="ECO:0007669"/>
    <property type="project" value="UniProtKB-KW"/>
</dbReference>
<dbReference type="EMBL" id="CAJNOO010001035">
    <property type="protein sequence ID" value="CAF1083512.1"/>
    <property type="molecule type" value="Genomic_DNA"/>
</dbReference>
<keyword evidence="5" id="KW-0863">Zinc-finger</keyword>
<protein>
    <recommendedName>
        <fullName evidence="9">PARP-type domain-containing protein</fullName>
    </recommendedName>
</protein>